<sequence length="574" mass="63200">MHLLDSVSVLAFILSAVEANSGYAPEKVSCPSDASFVREANALSSQESEWLDKRHTQTQPALKEFLTRAGISDFDIEDFFDDASSNITIGLAFSGGGYRAMLNGAGQLSALDSNTRNANELGLGGICQSSTYLVGSSGGNWLTGSIALNDWIGIEDLVYHDEGDGVWDLNNSIFDEGGWNVIETISRFTSIAKELAAKKDAGFETSITDLWGRLLSYQFFGSDNDASTALTFSSIKETDAFQNALVPFPISVADGRVPGSEIINLNSTLFEFNPFELGSWDYSLKAFTDLKYVGTPVNNGRPTSDYCIKGYDNAGFVLGSSSSLFNELLLDLKDNSATAILYELIEDFLTFTDNENVDVAIWNNNPFYNTSYGDSETVLKSNSLYLVDGGEDGEVIPFAPLLQSERELDIIFGFDSTADSEYLLPNGDSLVATYERQFLNLTDSNAFPYVPDTNTFLEKGLTSRPTFFGCNGSNLTELSRIPPLIVYVPNIPYTYLSNTSTFKMQYSNSEKYAMVQNGFEISSRKNLTLDSDWQKCIGCAVIQRELERTGQSQPNECKECFDRYCWDGSLTTNS</sequence>
<dbReference type="GO" id="GO:0046475">
    <property type="term" value="P:glycerophospholipid catabolic process"/>
    <property type="evidence" value="ECO:0007669"/>
    <property type="project" value="TreeGrafter"/>
</dbReference>
<keyword evidence="6 8" id="KW-0443">Lipid metabolism</keyword>
<evidence type="ECO:0000256" key="3">
    <source>
        <dbReference type="ARBA" id="ARBA00022729"/>
    </source>
</evidence>
<dbReference type="AlphaFoldDB" id="A0A9P8PI90"/>
<evidence type="ECO:0000256" key="9">
    <source>
        <dbReference type="RuleBase" id="RU362103"/>
    </source>
</evidence>
<gene>
    <name evidence="11" type="ORF">WICMUC_004030</name>
</gene>
<comment type="catalytic activity">
    <reaction evidence="9">
        <text>a 1-acyl-sn-glycero-3-phosphocholine + H2O = sn-glycerol 3-phosphocholine + a fatty acid + H(+)</text>
        <dbReference type="Rhea" id="RHEA:15177"/>
        <dbReference type="ChEBI" id="CHEBI:15377"/>
        <dbReference type="ChEBI" id="CHEBI:15378"/>
        <dbReference type="ChEBI" id="CHEBI:16870"/>
        <dbReference type="ChEBI" id="CHEBI:28868"/>
        <dbReference type="ChEBI" id="CHEBI:58168"/>
        <dbReference type="EC" id="3.1.1.5"/>
    </reaction>
</comment>
<evidence type="ECO:0000256" key="8">
    <source>
        <dbReference type="PROSITE-ProRule" id="PRU00555"/>
    </source>
</evidence>
<protein>
    <recommendedName>
        <fullName evidence="2 9">Lysophospholipase</fullName>
        <ecNumber evidence="2 9">3.1.1.5</ecNumber>
    </recommendedName>
</protein>
<dbReference type="GO" id="GO:0005783">
    <property type="term" value="C:endoplasmic reticulum"/>
    <property type="evidence" value="ECO:0007669"/>
    <property type="project" value="TreeGrafter"/>
</dbReference>
<evidence type="ECO:0000313" key="11">
    <source>
        <dbReference type="EMBL" id="KAH3672808.1"/>
    </source>
</evidence>
<dbReference type="GO" id="GO:0005886">
    <property type="term" value="C:plasma membrane"/>
    <property type="evidence" value="ECO:0007669"/>
    <property type="project" value="TreeGrafter"/>
</dbReference>
<keyword evidence="7" id="KW-0325">Glycoprotein</keyword>
<feature type="chain" id="PRO_5040539540" description="Lysophospholipase" evidence="9">
    <location>
        <begin position="20"/>
        <end position="574"/>
    </location>
</feature>
<dbReference type="PANTHER" id="PTHR10728">
    <property type="entry name" value="CYTOSOLIC PHOSPHOLIPASE A2"/>
    <property type="match status" value="1"/>
</dbReference>
<dbReference type="GO" id="GO:0004623">
    <property type="term" value="F:phospholipase A2 activity"/>
    <property type="evidence" value="ECO:0007669"/>
    <property type="project" value="TreeGrafter"/>
</dbReference>
<proteinExistence type="inferred from homology"/>
<accession>A0A9P8PI90</accession>
<dbReference type="EMBL" id="JAEUBF010001112">
    <property type="protein sequence ID" value="KAH3672808.1"/>
    <property type="molecule type" value="Genomic_DNA"/>
</dbReference>
<dbReference type="GO" id="GO:0004622">
    <property type="term" value="F:phosphatidylcholine lysophospholipase activity"/>
    <property type="evidence" value="ECO:0007669"/>
    <property type="project" value="UniProtKB-EC"/>
</dbReference>
<dbReference type="OrthoDB" id="4084751at2759"/>
<evidence type="ECO:0000256" key="7">
    <source>
        <dbReference type="ARBA" id="ARBA00023180"/>
    </source>
</evidence>
<dbReference type="InterPro" id="IPR016035">
    <property type="entry name" value="Acyl_Trfase/lysoPLipase"/>
</dbReference>
<feature type="signal peptide" evidence="9">
    <location>
        <begin position="1"/>
        <end position="19"/>
    </location>
</feature>
<dbReference type="Pfam" id="PF01735">
    <property type="entry name" value="PLA2_B"/>
    <property type="match status" value="1"/>
</dbReference>
<organism evidence="11 12">
    <name type="scientific">Wickerhamomyces mucosus</name>
    <dbReference type="NCBI Taxonomy" id="1378264"/>
    <lineage>
        <taxon>Eukaryota</taxon>
        <taxon>Fungi</taxon>
        <taxon>Dikarya</taxon>
        <taxon>Ascomycota</taxon>
        <taxon>Saccharomycotina</taxon>
        <taxon>Saccharomycetes</taxon>
        <taxon>Phaffomycetales</taxon>
        <taxon>Wickerhamomycetaceae</taxon>
        <taxon>Wickerhamomyces</taxon>
    </lineage>
</organism>
<evidence type="ECO:0000259" key="10">
    <source>
        <dbReference type="PROSITE" id="PS51210"/>
    </source>
</evidence>
<keyword evidence="3 9" id="KW-0732">Signal</keyword>
<dbReference type="PROSITE" id="PS51210">
    <property type="entry name" value="PLA2C"/>
    <property type="match status" value="1"/>
</dbReference>
<keyword evidence="5 8" id="KW-0442">Lipid degradation</keyword>
<dbReference type="GO" id="GO:0005829">
    <property type="term" value="C:cytosol"/>
    <property type="evidence" value="ECO:0007669"/>
    <property type="project" value="TreeGrafter"/>
</dbReference>
<evidence type="ECO:0000256" key="6">
    <source>
        <dbReference type="ARBA" id="ARBA00023098"/>
    </source>
</evidence>
<dbReference type="InterPro" id="IPR002642">
    <property type="entry name" value="LysoPLipase_cat_dom"/>
</dbReference>
<evidence type="ECO:0000313" key="12">
    <source>
        <dbReference type="Proteomes" id="UP000769528"/>
    </source>
</evidence>
<evidence type="ECO:0000256" key="4">
    <source>
        <dbReference type="ARBA" id="ARBA00022801"/>
    </source>
</evidence>
<dbReference type="EC" id="3.1.1.5" evidence="2 9"/>
<evidence type="ECO:0000256" key="2">
    <source>
        <dbReference type="ARBA" id="ARBA00013274"/>
    </source>
</evidence>
<feature type="domain" description="PLA2c" evidence="10">
    <location>
        <begin position="29"/>
        <end position="571"/>
    </location>
</feature>
<dbReference type="GO" id="GO:0005576">
    <property type="term" value="C:extracellular region"/>
    <property type="evidence" value="ECO:0007669"/>
    <property type="project" value="TreeGrafter"/>
</dbReference>
<comment type="caution">
    <text evidence="11">The sequence shown here is derived from an EMBL/GenBank/DDBJ whole genome shotgun (WGS) entry which is preliminary data.</text>
</comment>
<evidence type="ECO:0000256" key="1">
    <source>
        <dbReference type="ARBA" id="ARBA00008780"/>
    </source>
</evidence>
<reference evidence="11" key="1">
    <citation type="journal article" date="2021" name="Open Biol.">
        <title>Shared evolutionary footprints suggest mitochondrial oxidative damage underlies multiple complex I losses in fungi.</title>
        <authorList>
            <person name="Schikora-Tamarit M.A."/>
            <person name="Marcet-Houben M."/>
            <person name="Nosek J."/>
            <person name="Gabaldon T."/>
        </authorList>
    </citation>
    <scope>NUCLEOTIDE SEQUENCE</scope>
    <source>
        <strain evidence="11">CBS6341</strain>
    </source>
</reference>
<keyword evidence="4 8" id="KW-0378">Hydrolase</keyword>
<comment type="similarity">
    <text evidence="1 9">Belongs to the lysophospholipase family.</text>
</comment>
<dbReference type="PANTHER" id="PTHR10728:SF33">
    <property type="entry name" value="LYSOPHOSPHOLIPASE 1-RELATED"/>
    <property type="match status" value="1"/>
</dbReference>
<dbReference type="SUPFAM" id="SSF52151">
    <property type="entry name" value="FabD/lysophospholipase-like"/>
    <property type="match status" value="1"/>
</dbReference>
<keyword evidence="12" id="KW-1185">Reference proteome</keyword>
<dbReference type="Proteomes" id="UP000769528">
    <property type="component" value="Unassembled WGS sequence"/>
</dbReference>
<reference evidence="11" key="2">
    <citation type="submission" date="2021-01" db="EMBL/GenBank/DDBJ databases">
        <authorList>
            <person name="Schikora-Tamarit M.A."/>
        </authorList>
    </citation>
    <scope>NUCLEOTIDE SEQUENCE</scope>
    <source>
        <strain evidence="11">CBS6341</strain>
    </source>
</reference>
<dbReference type="Gene3D" id="3.40.1090.10">
    <property type="entry name" value="Cytosolic phospholipase A2 catalytic domain"/>
    <property type="match status" value="1"/>
</dbReference>
<dbReference type="FunFam" id="3.40.1090.10:FF:000010">
    <property type="entry name" value="Lysophospholipase"/>
    <property type="match status" value="1"/>
</dbReference>
<dbReference type="SMART" id="SM00022">
    <property type="entry name" value="PLAc"/>
    <property type="match status" value="1"/>
</dbReference>
<evidence type="ECO:0000256" key="5">
    <source>
        <dbReference type="ARBA" id="ARBA00022963"/>
    </source>
</evidence>
<name>A0A9P8PI90_9ASCO</name>